<feature type="compositionally biased region" description="Basic residues" evidence="1">
    <location>
        <begin position="28"/>
        <end position="40"/>
    </location>
</feature>
<evidence type="ECO:0000256" key="1">
    <source>
        <dbReference type="SAM" id="MobiDB-lite"/>
    </source>
</evidence>
<feature type="region of interest" description="Disordered" evidence="1">
    <location>
        <begin position="27"/>
        <end position="98"/>
    </location>
</feature>
<dbReference type="Proteomes" id="UP000008311">
    <property type="component" value="Unassembled WGS sequence"/>
</dbReference>
<accession>B9TIK4</accession>
<reference evidence="3" key="1">
    <citation type="journal article" date="2010" name="Nat. Biotechnol.">
        <title>Draft genome sequence of the oilseed species Ricinus communis.</title>
        <authorList>
            <person name="Chan A.P."/>
            <person name="Crabtree J."/>
            <person name="Zhao Q."/>
            <person name="Lorenzi H."/>
            <person name="Orvis J."/>
            <person name="Puiu D."/>
            <person name="Melake-Berhan A."/>
            <person name="Jones K.M."/>
            <person name="Redman J."/>
            <person name="Chen G."/>
            <person name="Cahoon E.B."/>
            <person name="Gedil M."/>
            <person name="Stanke M."/>
            <person name="Haas B.J."/>
            <person name="Wortman J.R."/>
            <person name="Fraser-Liggett C.M."/>
            <person name="Ravel J."/>
            <person name="Rabinowicz P.D."/>
        </authorList>
    </citation>
    <scope>NUCLEOTIDE SEQUENCE [LARGE SCALE GENOMIC DNA]</scope>
    <source>
        <strain evidence="3">cv. Hale</strain>
    </source>
</reference>
<dbReference type="AlphaFoldDB" id="B9TIK4"/>
<dbReference type="EMBL" id="EQ982676">
    <property type="protein sequence ID" value="EEF24310.1"/>
    <property type="molecule type" value="Genomic_DNA"/>
</dbReference>
<dbReference type="InParanoid" id="B9TIK4"/>
<evidence type="ECO:0000313" key="2">
    <source>
        <dbReference type="EMBL" id="EEF24310.1"/>
    </source>
</evidence>
<name>B9TIK4_RICCO</name>
<gene>
    <name evidence="2" type="ORF">RCOM_1878300</name>
</gene>
<protein>
    <submittedName>
        <fullName evidence="2">Uncharacterized protein</fullName>
    </submittedName>
</protein>
<proteinExistence type="predicted"/>
<keyword evidence="3" id="KW-1185">Reference proteome</keyword>
<feature type="non-terminal residue" evidence="2">
    <location>
        <position position="1"/>
    </location>
</feature>
<evidence type="ECO:0000313" key="3">
    <source>
        <dbReference type="Proteomes" id="UP000008311"/>
    </source>
</evidence>
<organism evidence="2 3">
    <name type="scientific">Ricinus communis</name>
    <name type="common">Castor bean</name>
    <dbReference type="NCBI Taxonomy" id="3988"/>
    <lineage>
        <taxon>Eukaryota</taxon>
        <taxon>Viridiplantae</taxon>
        <taxon>Streptophyta</taxon>
        <taxon>Embryophyta</taxon>
        <taxon>Tracheophyta</taxon>
        <taxon>Spermatophyta</taxon>
        <taxon>Magnoliopsida</taxon>
        <taxon>eudicotyledons</taxon>
        <taxon>Gunneridae</taxon>
        <taxon>Pentapetalae</taxon>
        <taxon>rosids</taxon>
        <taxon>fabids</taxon>
        <taxon>Malpighiales</taxon>
        <taxon>Euphorbiaceae</taxon>
        <taxon>Acalyphoideae</taxon>
        <taxon>Acalypheae</taxon>
        <taxon>Ricinus</taxon>
    </lineage>
</organism>
<feature type="non-terminal residue" evidence="2">
    <location>
        <position position="292"/>
    </location>
</feature>
<sequence>REKRGRANCKQAHDAARNRAARIVLVVRHQKSDHRQRRTGACRGDRGMPQARRRDEHHDDHIQHRNRDVERRQRVDHEHDHADDARQRKENARVASRRHPCRLAEHHDAPRTCGMAIEWNERHIFGIGVPRERWCAAFICGIYLRHLFAAFSSGISQPHFSAGGATLIRAATRVVDSRTSRKPAHFNPVRILSEEIDNPCHRAAARQTAPASFALRAVGFEPREAARHFGAVDRFGQHAHRAQVECLAAHRVGSECGDENDGLRHALVEQMTIHVETAHAGHLHVGDDARDL</sequence>
<feature type="compositionally biased region" description="Basic and acidic residues" evidence="1">
    <location>
        <begin position="52"/>
        <end position="92"/>
    </location>
</feature>